<dbReference type="Gene3D" id="3.30.700.10">
    <property type="entry name" value="Glycoprotein, Type 4 Pilin"/>
    <property type="match status" value="1"/>
</dbReference>
<sequence length="170" mass="17437">MLKNSKGLVLGDSKGFTLIELLVVVAIIGILASVVLASLNSARNKAVDVAIKSAMANSRAQAELYYFPDETYNNLCTAVGGVGPMVLNAAQKLNIAAVVGDNTQPFIYDDTGTLAGASVCHDSDTAWAAVTSLKNPTLPPGGPFAGGWCVDSTGASKEATALLSGEYVCP</sequence>
<evidence type="ECO:0000313" key="8">
    <source>
        <dbReference type="Proteomes" id="UP000178374"/>
    </source>
</evidence>
<dbReference type="EMBL" id="MFUA01000002">
    <property type="protein sequence ID" value="OGI77776.1"/>
    <property type="molecule type" value="Genomic_DNA"/>
</dbReference>
<accession>A0A1F6W7M1</accession>
<keyword evidence="4 6" id="KW-1133">Transmembrane helix</keyword>
<dbReference type="InterPro" id="IPR002416">
    <property type="entry name" value="T2SS_protein-GspH"/>
</dbReference>
<dbReference type="STRING" id="1801750.A3B85_03380"/>
<reference evidence="7 8" key="1">
    <citation type="journal article" date="2016" name="Nat. Commun.">
        <title>Thousands of microbial genomes shed light on interconnected biogeochemical processes in an aquifer system.</title>
        <authorList>
            <person name="Anantharaman K."/>
            <person name="Brown C.T."/>
            <person name="Hug L.A."/>
            <person name="Sharon I."/>
            <person name="Castelle C.J."/>
            <person name="Probst A.J."/>
            <person name="Thomas B.C."/>
            <person name="Singh A."/>
            <person name="Wilkins M.J."/>
            <person name="Karaoz U."/>
            <person name="Brodie E.L."/>
            <person name="Williams K.H."/>
            <person name="Hubbard S.S."/>
            <person name="Banfield J.F."/>
        </authorList>
    </citation>
    <scope>NUCLEOTIDE SEQUENCE [LARGE SCALE GENOMIC DNA]</scope>
</reference>
<evidence type="ECO:0008006" key="9">
    <source>
        <dbReference type="Google" id="ProtNLM"/>
    </source>
</evidence>
<dbReference type="AlphaFoldDB" id="A0A1F6W7M1"/>
<dbReference type="PANTHER" id="PTHR30093">
    <property type="entry name" value="GENERAL SECRETION PATHWAY PROTEIN G"/>
    <property type="match status" value="1"/>
</dbReference>
<keyword evidence="2" id="KW-0488">Methylation</keyword>
<keyword evidence="5 6" id="KW-0472">Membrane</keyword>
<name>A0A1F6W7M1_9BACT</name>
<dbReference type="PROSITE" id="PS00409">
    <property type="entry name" value="PROKAR_NTER_METHYL"/>
    <property type="match status" value="1"/>
</dbReference>
<evidence type="ECO:0000256" key="5">
    <source>
        <dbReference type="ARBA" id="ARBA00023136"/>
    </source>
</evidence>
<dbReference type="PANTHER" id="PTHR30093:SF44">
    <property type="entry name" value="TYPE II SECRETION SYSTEM CORE PROTEIN G"/>
    <property type="match status" value="1"/>
</dbReference>
<comment type="caution">
    <text evidence="7">The sequence shown here is derived from an EMBL/GenBank/DDBJ whole genome shotgun (WGS) entry which is preliminary data.</text>
</comment>
<dbReference type="PRINTS" id="PR00885">
    <property type="entry name" value="BCTERIALGSPH"/>
</dbReference>
<proteinExistence type="predicted"/>
<evidence type="ECO:0000256" key="6">
    <source>
        <dbReference type="SAM" id="Phobius"/>
    </source>
</evidence>
<dbReference type="NCBIfam" id="TIGR02532">
    <property type="entry name" value="IV_pilin_GFxxxE"/>
    <property type="match status" value="1"/>
</dbReference>
<protein>
    <recommendedName>
        <fullName evidence="9">Type II secretion system protein GspG C-terminal domain-containing protein</fullName>
    </recommendedName>
</protein>
<evidence type="ECO:0000256" key="1">
    <source>
        <dbReference type="ARBA" id="ARBA00004167"/>
    </source>
</evidence>
<dbReference type="GO" id="GO:0015628">
    <property type="term" value="P:protein secretion by the type II secretion system"/>
    <property type="evidence" value="ECO:0007669"/>
    <property type="project" value="InterPro"/>
</dbReference>
<dbReference type="GO" id="GO:0016020">
    <property type="term" value="C:membrane"/>
    <property type="evidence" value="ECO:0007669"/>
    <property type="project" value="UniProtKB-SubCell"/>
</dbReference>
<evidence type="ECO:0000256" key="3">
    <source>
        <dbReference type="ARBA" id="ARBA00022692"/>
    </source>
</evidence>
<dbReference type="InterPro" id="IPR045584">
    <property type="entry name" value="Pilin-like"/>
</dbReference>
<organism evidence="7 8">
    <name type="scientific">Candidatus Nomurabacteria bacterium RIFCSPHIGHO2_02_FULL_37_13</name>
    <dbReference type="NCBI Taxonomy" id="1801750"/>
    <lineage>
        <taxon>Bacteria</taxon>
        <taxon>Candidatus Nomuraibacteriota</taxon>
    </lineage>
</organism>
<evidence type="ECO:0000256" key="2">
    <source>
        <dbReference type="ARBA" id="ARBA00022481"/>
    </source>
</evidence>
<gene>
    <name evidence="7" type="ORF">A3B85_03380</name>
</gene>
<evidence type="ECO:0000256" key="4">
    <source>
        <dbReference type="ARBA" id="ARBA00022989"/>
    </source>
</evidence>
<comment type="subcellular location">
    <subcellularLocation>
        <location evidence="1">Membrane</location>
        <topology evidence="1">Single-pass membrane protein</topology>
    </subcellularLocation>
</comment>
<dbReference type="Pfam" id="PF07963">
    <property type="entry name" value="N_methyl"/>
    <property type="match status" value="1"/>
</dbReference>
<dbReference type="Proteomes" id="UP000178374">
    <property type="component" value="Unassembled WGS sequence"/>
</dbReference>
<dbReference type="SUPFAM" id="SSF54523">
    <property type="entry name" value="Pili subunits"/>
    <property type="match status" value="1"/>
</dbReference>
<keyword evidence="3 6" id="KW-0812">Transmembrane</keyword>
<evidence type="ECO:0000313" key="7">
    <source>
        <dbReference type="EMBL" id="OGI77776.1"/>
    </source>
</evidence>
<dbReference type="InterPro" id="IPR012902">
    <property type="entry name" value="N_methyl_site"/>
</dbReference>
<feature type="transmembrane region" description="Helical" evidence="6">
    <location>
        <begin position="15"/>
        <end position="37"/>
    </location>
</feature>
<dbReference type="GO" id="GO:0015627">
    <property type="term" value="C:type II protein secretion system complex"/>
    <property type="evidence" value="ECO:0007669"/>
    <property type="project" value="InterPro"/>
</dbReference>